<proteinExistence type="predicted"/>
<keyword evidence="1" id="KW-0805">Transcription regulation</keyword>
<dbReference type="STRING" id="1703345.A3860_23870"/>
<keyword evidence="3" id="KW-0804">Transcription</keyword>
<evidence type="ECO:0000256" key="3">
    <source>
        <dbReference type="ARBA" id="ARBA00023163"/>
    </source>
</evidence>
<dbReference type="InterPro" id="IPR020449">
    <property type="entry name" value="Tscrpt_reg_AraC-type_HTH"/>
</dbReference>
<dbReference type="PRINTS" id="PR00032">
    <property type="entry name" value="HTHARAC"/>
</dbReference>
<dbReference type="Gene3D" id="1.10.10.60">
    <property type="entry name" value="Homeodomain-like"/>
    <property type="match status" value="1"/>
</dbReference>
<reference evidence="5 6" key="1">
    <citation type="submission" date="2016-03" db="EMBL/GenBank/DDBJ databases">
        <title>Niastella vici sp. nov., isolated from farmland soil.</title>
        <authorList>
            <person name="Chen L."/>
            <person name="Wang D."/>
            <person name="Yang S."/>
            <person name="Wang G."/>
        </authorList>
    </citation>
    <scope>NUCLEOTIDE SEQUENCE [LARGE SCALE GENOMIC DNA]</scope>
    <source>
        <strain evidence="5 6">DJ57</strain>
    </source>
</reference>
<dbReference type="RefSeq" id="WP_081147650.1">
    <property type="nucleotide sequence ID" value="NZ_LVYD01000045.1"/>
</dbReference>
<comment type="caution">
    <text evidence="5">The sequence shown here is derived from an EMBL/GenBank/DDBJ whole genome shotgun (WGS) entry which is preliminary data.</text>
</comment>
<keyword evidence="6" id="KW-1185">Reference proteome</keyword>
<evidence type="ECO:0000256" key="2">
    <source>
        <dbReference type="ARBA" id="ARBA00023125"/>
    </source>
</evidence>
<dbReference type="Pfam" id="PF12833">
    <property type="entry name" value="HTH_18"/>
    <property type="match status" value="1"/>
</dbReference>
<dbReference type="OrthoDB" id="2585681at2"/>
<dbReference type="Proteomes" id="UP000192796">
    <property type="component" value="Unassembled WGS sequence"/>
</dbReference>
<feature type="domain" description="HTH araC/xylS-type" evidence="4">
    <location>
        <begin position="179"/>
        <end position="277"/>
    </location>
</feature>
<dbReference type="PANTHER" id="PTHR43280">
    <property type="entry name" value="ARAC-FAMILY TRANSCRIPTIONAL REGULATOR"/>
    <property type="match status" value="1"/>
</dbReference>
<gene>
    <name evidence="5" type="ORF">A3860_23870</name>
</gene>
<accession>A0A1V9FYN4</accession>
<dbReference type="SMART" id="SM00342">
    <property type="entry name" value="HTH_ARAC"/>
    <property type="match status" value="1"/>
</dbReference>
<name>A0A1V9FYN4_9BACT</name>
<dbReference type="PANTHER" id="PTHR43280:SF32">
    <property type="entry name" value="TRANSCRIPTIONAL REGULATORY PROTEIN"/>
    <property type="match status" value="1"/>
</dbReference>
<dbReference type="GO" id="GO:0043565">
    <property type="term" value="F:sequence-specific DNA binding"/>
    <property type="evidence" value="ECO:0007669"/>
    <property type="project" value="InterPro"/>
</dbReference>
<evidence type="ECO:0000313" key="6">
    <source>
        <dbReference type="Proteomes" id="UP000192796"/>
    </source>
</evidence>
<dbReference type="InterPro" id="IPR009057">
    <property type="entry name" value="Homeodomain-like_sf"/>
</dbReference>
<keyword evidence="2" id="KW-0238">DNA-binding</keyword>
<dbReference type="SUPFAM" id="SSF46689">
    <property type="entry name" value="Homeodomain-like"/>
    <property type="match status" value="1"/>
</dbReference>
<evidence type="ECO:0000313" key="5">
    <source>
        <dbReference type="EMBL" id="OQP63388.1"/>
    </source>
</evidence>
<evidence type="ECO:0000259" key="4">
    <source>
        <dbReference type="PROSITE" id="PS01124"/>
    </source>
</evidence>
<dbReference type="AlphaFoldDB" id="A0A1V9FYN4"/>
<protein>
    <submittedName>
        <fullName evidence="5">AraC family transcriptional regulator</fullName>
    </submittedName>
</protein>
<dbReference type="GO" id="GO:0003700">
    <property type="term" value="F:DNA-binding transcription factor activity"/>
    <property type="evidence" value="ECO:0007669"/>
    <property type="project" value="InterPro"/>
</dbReference>
<dbReference type="PROSITE" id="PS01124">
    <property type="entry name" value="HTH_ARAC_FAMILY_2"/>
    <property type="match status" value="1"/>
</dbReference>
<sequence length="287" mass="33331">MSLFRQFTYKKFGVLPFDAPVAEQVNQQEFDPYIKILFLKKGSHIGIDFNKYKLKDDALFFINVNQWYELPLPDASSGSLIYYNRDFYCVEIHDKEVSCDGILYNNVYEIPVVYLSKAESGQVQQILAEIVQEIKNDEPAMEEMLRILLKKLIIIATRIWKKEHSIITSEASQDIEFLRKFSQLVELHYKKLHTVADYANMLAMSPKMLHKHITKTGQASPNDLIKERIILEAKRLLAHTPLSVKEIGYALGYEDPAYFVRLFTKQAGTSPVEFRKQYNHVEGKKVQ</sequence>
<evidence type="ECO:0000256" key="1">
    <source>
        <dbReference type="ARBA" id="ARBA00023015"/>
    </source>
</evidence>
<organism evidence="5 6">
    <name type="scientific">Niastella vici</name>
    <dbReference type="NCBI Taxonomy" id="1703345"/>
    <lineage>
        <taxon>Bacteria</taxon>
        <taxon>Pseudomonadati</taxon>
        <taxon>Bacteroidota</taxon>
        <taxon>Chitinophagia</taxon>
        <taxon>Chitinophagales</taxon>
        <taxon>Chitinophagaceae</taxon>
        <taxon>Niastella</taxon>
    </lineage>
</organism>
<dbReference type="EMBL" id="LVYD01000045">
    <property type="protein sequence ID" value="OQP63388.1"/>
    <property type="molecule type" value="Genomic_DNA"/>
</dbReference>
<dbReference type="InterPro" id="IPR018060">
    <property type="entry name" value="HTH_AraC"/>
</dbReference>